<sequence length="82" mass="9681">MGQCNKHDSNLLIERSHLERTIWSFISDNIRSTYDNELIWIQDLRRAIANSTNEIIYDCNRNNNIFFADNLEQAIEKLSLAH</sequence>
<keyword evidence="2" id="KW-1185">Reference proteome</keyword>
<evidence type="ECO:0000313" key="2">
    <source>
        <dbReference type="Proteomes" id="UP001172911"/>
    </source>
</evidence>
<reference evidence="1" key="1">
    <citation type="journal article" date="2023" name="J. Hazard. Mater.">
        <title>Anaerobic biodegradation of pyrene and benzo[a]pyrene by a new sulfate-reducing Desulforamulus aquiferis strain DSA.</title>
        <authorList>
            <person name="Zhang Z."/>
            <person name="Sun J."/>
            <person name="Gong X."/>
            <person name="Wang C."/>
            <person name="Wang H."/>
        </authorList>
    </citation>
    <scope>NUCLEOTIDE SEQUENCE</scope>
    <source>
        <strain evidence="1">DSA</strain>
    </source>
</reference>
<evidence type="ECO:0000313" key="1">
    <source>
        <dbReference type="EMBL" id="MDO7788286.1"/>
    </source>
</evidence>
<dbReference type="RefSeq" id="WP_304544094.1">
    <property type="nucleotide sequence ID" value="NZ_JARPTC010000021.1"/>
</dbReference>
<comment type="caution">
    <text evidence="1">The sequence shown here is derived from an EMBL/GenBank/DDBJ whole genome shotgun (WGS) entry which is preliminary data.</text>
</comment>
<gene>
    <name evidence="1" type="ORF">P6N53_13735</name>
</gene>
<dbReference type="EMBL" id="JARPTC010000021">
    <property type="protein sequence ID" value="MDO7788286.1"/>
    <property type="molecule type" value="Genomic_DNA"/>
</dbReference>
<accession>A0AAW7ZGX4</accession>
<reference evidence="1" key="2">
    <citation type="submission" date="2023-03" db="EMBL/GenBank/DDBJ databases">
        <authorList>
            <person name="Zhang Z."/>
        </authorList>
    </citation>
    <scope>NUCLEOTIDE SEQUENCE</scope>
    <source>
        <strain evidence="1">DSA</strain>
    </source>
</reference>
<dbReference type="Proteomes" id="UP001172911">
    <property type="component" value="Unassembled WGS sequence"/>
</dbReference>
<name>A0AAW7ZGX4_9FIRM</name>
<organism evidence="1 2">
    <name type="scientific">Desulforamulus aquiferis</name>
    <dbReference type="NCBI Taxonomy" id="1397668"/>
    <lineage>
        <taxon>Bacteria</taxon>
        <taxon>Bacillati</taxon>
        <taxon>Bacillota</taxon>
        <taxon>Clostridia</taxon>
        <taxon>Eubacteriales</taxon>
        <taxon>Peptococcaceae</taxon>
        <taxon>Desulforamulus</taxon>
    </lineage>
</organism>
<dbReference type="AlphaFoldDB" id="A0AAW7ZGX4"/>
<proteinExistence type="predicted"/>
<protein>
    <submittedName>
        <fullName evidence="1">Uncharacterized protein</fullName>
    </submittedName>
</protein>